<dbReference type="GO" id="GO:0000977">
    <property type="term" value="F:RNA polymerase II transcription regulatory region sequence-specific DNA binding"/>
    <property type="evidence" value="ECO:0007669"/>
    <property type="project" value="TreeGrafter"/>
</dbReference>
<proteinExistence type="predicted"/>
<keyword evidence="8" id="KW-1185">Reference proteome</keyword>
<keyword evidence="1" id="KW-0479">Metal-binding</keyword>
<evidence type="ECO:0000313" key="8">
    <source>
        <dbReference type="Proteomes" id="UP000239156"/>
    </source>
</evidence>
<evidence type="ECO:0000256" key="2">
    <source>
        <dbReference type="ARBA" id="ARBA00022737"/>
    </source>
</evidence>
<dbReference type="PROSITE" id="PS50157">
    <property type="entry name" value="ZINC_FINGER_C2H2_2"/>
    <property type="match status" value="3"/>
</dbReference>
<accession>A0A2S4W1G6</accession>
<dbReference type="InterPro" id="IPR013087">
    <property type="entry name" value="Znf_C2H2_type"/>
</dbReference>
<dbReference type="VEuPathDB" id="FungiDB:PSHT_10450"/>
<gene>
    <name evidence="7" type="ORF">PSTT_01997</name>
</gene>
<dbReference type="Pfam" id="PF12874">
    <property type="entry name" value="zf-met"/>
    <property type="match status" value="2"/>
</dbReference>
<protein>
    <recommendedName>
        <fullName evidence="6">C2H2-type domain-containing protein</fullName>
    </recommendedName>
</protein>
<evidence type="ECO:0000259" key="6">
    <source>
        <dbReference type="PROSITE" id="PS50157"/>
    </source>
</evidence>
<evidence type="ECO:0000256" key="1">
    <source>
        <dbReference type="ARBA" id="ARBA00022723"/>
    </source>
</evidence>
<evidence type="ECO:0000256" key="4">
    <source>
        <dbReference type="ARBA" id="ARBA00022833"/>
    </source>
</evidence>
<dbReference type="SMART" id="SM00355">
    <property type="entry name" value="ZnF_C2H2"/>
    <property type="match status" value="5"/>
</dbReference>
<dbReference type="VEuPathDB" id="FungiDB:PSTT_01997"/>
<keyword evidence="2" id="KW-0677">Repeat</keyword>
<comment type="caution">
    <text evidence="7">The sequence shown here is derived from an EMBL/GenBank/DDBJ whole genome shotgun (WGS) entry which is preliminary data.</text>
</comment>
<dbReference type="AlphaFoldDB" id="A0A2S4W1G6"/>
<reference evidence="7" key="1">
    <citation type="submission" date="2017-12" db="EMBL/GenBank/DDBJ databases">
        <title>Gene loss provides genomic basis for host adaptation in cereal stripe rust fungi.</title>
        <authorList>
            <person name="Xia C."/>
        </authorList>
    </citation>
    <scope>NUCLEOTIDE SEQUENCE [LARGE SCALE GENOMIC DNA]</scope>
    <source>
        <strain evidence="7">93-210</strain>
    </source>
</reference>
<dbReference type="Gene3D" id="3.30.160.60">
    <property type="entry name" value="Classic Zinc Finger"/>
    <property type="match status" value="2"/>
</dbReference>
<dbReference type="SUPFAM" id="SSF57667">
    <property type="entry name" value="beta-beta-alpha zinc fingers"/>
    <property type="match status" value="2"/>
</dbReference>
<keyword evidence="3 5" id="KW-0863">Zinc-finger</keyword>
<dbReference type="PANTHER" id="PTHR24409">
    <property type="entry name" value="ZINC FINGER PROTEIN 142"/>
    <property type="match status" value="1"/>
</dbReference>
<dbReference type="PROSITE" id="PS00028">
    <property type="entry name" value="ZINC_FINGER_C2H2_1"/>
    <property type="match status" value="3"/>
</dbReference>
<sequence length="260" mass="30053">MGSRCFDRCCPGIGTMPIFCYPYYPCEPCGLEFDTPSEHEDHLAESPHHHYCKPCRLEFASDGAKQAHLMNSKHHHSDVYCAPCRTLYTQPNNLIMHLRSSIHTPKNVRCPHEACGKVFVSTSALIAHFEASTCRSGVELEDVDHYFAYHCDSQQLFVRKELIYPQRRWQITGHHDGPFECPICHKMFNYAGQIRHHLNSPKHKNHGHKPYVCPSQRCGQAKFYSLSSLLLHRETGDCDMGHRYEFPKILRKLYGIIQQL</sequence>
<evidence type="ECO:0000256" key="3">
    <source>
        <dbReference type="ARBA" id="ARBA00022771"/>
    </source>
</evidence>
<dbReference type="InterPro" id="IPR036236">
    <property type="entry name" value="Znf_C2H2_sf"/>
</dbReference>
<keyword evidence="4" id="KW-0862">Zinc</keyword>
<name>A0A2S4W1G6_9BASI</name>
<dbReference type="GO" id="GO:0005634">
    <property type="term" value="C:nucleus"/>
    <property type="evidence" value="ECO:0007669"/>
    <property type="project" value="TreeGrafter"/>
</dbReference>
<dbReference type="Proteomes" id="UP000239156">
    <property type="component" value="Unassembled WGS sequence"/>
</dbReference>
<organism evidence="7 8">
    <name type="scientific">Puccinia striiformis</name>
    <dbReference type="NCBI Taxonomy" id="27350"/>
    <lineage>
        <taxon>Eukaryota</taxon>
        <taxon>Fungi</taxon>
        <taxon>Dikarya</taxon>
        <taxon>Basidiomycota</taxon>
        <taxon>Pucciniomycotina</taxon>
        <taxon>Pucciniomycetes</taxon>
        <taxon>Pucciniales</taxon>
        <taxon>Pucciniaceae</taxon>
        <taxon>Puccinia</taxon>
    </lineage>
</organism>
<dbReference type="GO" id="GO:0008270">
    <property type="term" value="F:zinc ion binding"/>
    <property type="evidence" value="ECO:0007669"/>
    <property type="project" value="UniProtKB-KW"/>
</dbReference>
<evidence type="ECO:0000313" key="7">
    <source>
        <dbReference type="EMBL" id="POW15622.1"/>
    </source>
</evidence>
<feature type="domain" description="C2H2-type" evidence="6">
    <location>
        <begin position="179"/>
        <end position="210"/>
    </location>
</feature>
<dbReference type="PANTHER" id="PTHR24409:SF295">
    <property type="entry name" value="AZ2-RELATED"/>
    <property type="match status" value="1"/>
</dbReference>
<dbReference type="EMBL" id="PKSL01000011">
    <property type="protein sequence ID" value="POW15622.1"/>
    <property type="molecule type" value="Genomic_DNA"/>
</dbReference>
<dbReference type="GO" id="GO:0000981">
    <property type="term" value="F:DNA-binding transcription factor activity, RNA polymerase II-specific"/>
    <property type="evidence" value="ECO:0007669"/>
    <property type="project" value="TreeGrafter"/>
</dbReference>
<evidence type="ECO:0000256" key="5">
    <source>
        <dbReference type="PROSITE-ProRule" id="PRU00042"/>
    </source>
</evidence>
<feature type="domain" description="C2H2-type" evidence="6">
    <location>
        <begin position="24"/>
        <end position="54"/>
    </location>
</feature>
<feature type="domain" description="C2H2-type" evidence="6">
    <location>
        <begin position="79"/>
        <end position="108"/>
    </location>
</feature>